<protein>
    <recommendedName>
        <fullName evidence="2">Ice-binding protein C-terminal domain-containing protein</fullName>
    </recommendedName>
</protein>
<dbReference type="AlphaFoldDB" id="A3IP45"/>
<dbReference type="Pfam" id="PF07589">
    <property type="entry name" value="PEP-CTERM"/>
    <property type="match status" value="1"/>
</dbReference>
<evidence type="ECO:0000313" key="4">
    <source>
        <dbReference type="Proteomes" id="UP000003781"/>
    </source>
</evidence>
<reference evidence="3 4" key="1">
    <citation type="submission" date="2007-03" db="EMBL/GenBank/DDBJ databases">
        <authorList>
            <person name="Stal L."/>
            <person name="Ferriera S."/>
            <person name="Johnson J."/>
            <person name="Kravitz S."/>
            <person name="Beeson K."/>
            <person name="Sutton G."/>
            <person name="Rogers Y.-H."/>
            <person name="Friedman R."/>
            <person name="Frazier M."/>
            <person name="Venter J.C."/>
        </authorList>
    </citation>
    <scope>NUCLEOTIDE SEQUENCE [LARGE SCALE GENOMIC DNA]</scope>
    <source>
        <strain evidence="3 4">CCY0110</strain>
    </source>
</reference>
<evidence type="ECO:0000313" key="3">
    <source>
        <dbReference type="EMBL" id="EAZ91847.1"/>
    </source>
</evidence>
<evidence type="ECO:0000256" key="1">
    <source>
        <dbReference type="SAM" id="SignalP"/>
    </source>
</evidence>
<feature type="signal peptide" evidence="1">
    <location>
        <begin position="1"/>
        <end position="25"/>
    </location>
</feature>
<dbReference type="RefSeq" id="WP_008275166.1">
    <property type="nucleotide sequence ID" value="NZ_AAXW01000011.1"/>
</dbReference>
<keyword evidence="1" id="KW-0732">Signal</keyword>
<comment type="caution">
    <text evidence="3">The sequence shown here is derived from an EMBL/GenBank/DDBJ whole genome shotgun (WGS) entry which is preliminary data.</text>
</comment>
<organism evidence="3 4">
    <name type="scientific">Crocosphaera chwakensis CCY0110</name>
    <dbReference type="NCBI Taxonomy" id="391612"/>
    <lineage>
        <taxon>Bacteria</taxon>
        <taxon>Bacillati</taxon>
        <taxon>Cyanobacteriota</taxon>
        <taxon>Cyanophyceae</taxon>
        <taxon>Oscillatoriophycideae</taxon>
        <taxon>Chroococcales</taxon>
        <taxon>Aphanothecaceae</taxon>
        <taxon>Crocosphaera</taxon>
        <taxon>Crocosphaera chwakensis</taxon>
    </lineage>
</organism>
<keyword evidence="4" id="KW-1185">Reference proteome</keyword>
<dbReference type="Proteomes" id="UP000003781">
    <property type="component" value="Unassembled WGS sequence"/>
</dbReference>
<gene>
    <name evidence="3" type="ORF">CY0110_07799</name>
</gene>
<accession>A3IP45</accession>
<dbReference type="InterPro" id="IPR013424">
    <property type="entry name" value="Ice-binding_C"/>
</dbReference>
<proteinExistence type="predicted"/>
<sequence length="271" mass="27421">MKKQITLAVSLSLAGSLVSIGSADAAIFQIGLNSLQGSSSPTGVYGQGIDSTDTPFPPAQNFFGTEITGPSVTIAPDTPGDFTTFDYAIIEDPFAAPTSTAATFVTIGSTGGFSPIGPGAAGDVRSFVSVVEPGGDAGFTFVNDFLSYTLGDGLDVKVDLNGVIESSAGAGGAVTFTVPVIVTAFDGIETETIDGTFRFSTQNISAAFAVDGAPLATGNGNEIDVFTGGQSYSWQLDVVKNVSVPEPSSMVSLLALGVLGGGMAMKRKVSK</sequence>
<feature type="chain" id="PRO_5002653228" description="Ice-binding protein C-terminal domain-containing protein" evidence="1">
    <location>
        <begin position="26"/>
        <end position="271"/>
    </location>
</feature>
<dbReference type="EMBL" id="AAXW01000011">
    <property type="protein sequence ID" value="EAZ91847.1"/>
    <property type="molecule type" value="Genomic_DNA"/>
</dbReference>
<name>A3IP45_9CHRO</name>
<evidence type="ECO:0000259" key="2">
    <source>
        <dbReference type="Pfam" id="PF07589"/>
    </source>
</evidence>
<feature type="domain" description="Ice-binding protein C-terminal" evidence="2">
    <location>
        <begin position="243"/>
        <end position="268"/>
    </location>
</feature>
<dbReference type="NCBIfam" id="TIGR02595">
    <property type="entry name" value="PEP_CTERM"/>
    <property type="match status" value="1"/>
</dbReference>
<dbReference type="OrthoDB" id="7053908at2"/>